<keyword evidence="4" id="KW-0677">Repeat</keyword>
<feature type="transmembrane region" description="Helical" evidence="10">
    <location>
        <begin position="162"/>
        <end position="180"/>
    </location>
</feature>
<dbReference type="CDD" id="cd03249">
    <property type="entry name" value="ABC_MTABC3_MDL1_MDL2"/>
    <property type="match status" value="2"/>
</dbReference>
<evidence type="ECO:0000313" key="14">
    <source>
        <dbReference type="Proteomes" id="UP000236161"/>
    </source>
</evidence>
<accession>A0A2I0B732</accession>
<evidence type="ECO:0000256" key="6">
    <source>
        <dbReference type="ARBA" id="ARBA00022840"/>
    </source>
</evidence>
<protein>
    <submittedName>
        <fullName evidence="13">Multidrug resistance protein</fullName>
    </submittedName>
</protein>
<dbReference type="FunFam" id="3.40.50.300:FF:000205">
    <property type="entry name" value="ABC transporter B family member 4"/>
    <property type="match status" value="2"/>
</dbReference>
<feature type="transmembrane region" description="Helical" evidence="10">
    <location>
        <begin position="134"/>
        <end position="156"/>
    </location>
</feature>
<keyword evidence="3 10" id="KW-0812">Transmembrane</keyword>
<feature type="domain" description="ABC transporter" evidence="11">
    <location>
        <begin position="934"/>
        <end position="1171"/>
    </location>
</feature>
<keyword evidence="5" id="KW-0547">Nucleotide-binding</keyword>
<feature type="transmembrane region" description="Helical" evidence="10">
    <location>
        <begin position="653"/>
        <end position="671"/>
    </location>
</feature>
<evidence type="ECO:0000256" key="4">
    <source>
        <dbReference type="ARBA" id="ARBA00022737"/>
    </source>
</evidence>
<dbReference type="PANTHER" id="PTHR45136:SF2">
    <property type="entry name" value="ABC TRANSPORTER DOMAIN-CONTAINING PROTEIN"/>
    <property type="match status" value="1"/>
</dbReference>
<dbReference type="OrthoDB" id="6500128at2759"/>
<evidence type="ECO:0000259" key="12">
    <source>
        <dbReference type="PROSITE" id="PS50929"/>
    </source>
</evidence>
<proteinExistence type="inferred from homology"/>
<keyword evidence="9" id="KW-0325">Glycoprotein</keyword>
<dbReference type="InterPro" id="IPR017871">
    <property type="entry name" value="ABC_transporter-like_CS"/>
</dbReference>
<feature type="transmembrane region" description="Helical" evidence="10">
    <location>
        <begin position="611"/>
        <end position="641"/>
    </location>
</feature>
<evidence type="ECO:0000259" key="11">
    <source>
        <dbReference type="PROSITE" id="PS50893"/>
    </source>
</evidence>
<dbReference type="GO" id="GO:0016887">
    <property type="term" value="F:ATP hydrolysis activity"/>
    <property type="evidence" value="ECO:0007669"/>
    <property type="project" value="InterPro"/>
</dbReference>
<dbReference type="CDD" id="cd18577">
    <property type="entry name" value="ABC_6TM_Pgp_ABCB1_D1_like"/>
    <property type="match status" value="1"/>
</dbReference>
<comment type="similarity">
    <text evidence="1">Belongs to the ABC transporter superfamily. ABCB family. Multidrug resistance exporter (TC 3.A.1.201) subfamily.</text>
</comment>
<dbReference type="SUPFAM" id="SSF90123">
    <property type="entry name" value="ABC transporter transmembrane region"/>
    <property type="match status" value="2"/>
</dbReference>
<dbReference type="GO" id="GO:0016020">
    <property type="term" value="C:membrane"/>
    <property type="evidence" value="ECO:0007669"/>
    <property type="project" value="InterPro"/>
</dbReference>
<dbReference type="PROSITE" id="PS50893">
    <property type="entry name" value="ABC_TRANSPORTER_2"/>
    <property type="match status" value="2"/>
</dbReference>
<feature type="domain" description="ABC transmembrane type-1" evidence="12">
    <location>
        <begin position="612"/>
        <end position="899"/>
    </location>
</feature>
<feature type="transmembrane region" description="Helical" evidence="10">
    <location>
        <begin position="57"/>
        <end position="76"/>
    </location>
</feature>
<keyword evidence="14" id="KW-1185">Reference proteome</keyword>
<evidence type="ECO:0000256" key="1">
    <source>
        <dbReference type="ARBA" id="ARBA00007577"/>
    </source>
</evidence>
<gene>
    <name evidence="13" type="ORF">AXF42_Ash005485</name>
</gene>
<keyword evidence="6" id="KW-0067">ATP-binding</keyword>
<keyword evidence="7 10" id="KW-1133">Transmembrane helix</keyword>
<dbReference type="STRING" id="1088818.A0A2I0B732"/>
<dbReference type="PROSITE" id="PS50929">
    <property type="entry name" value="ABC_TM1F"/>
    <property type="match status" value="2"/>
</dbReference>
<feature type="domain" description="ABC transporter" evidence="11">
    <location>
        <begin position="332"/>
        <end position="568"/>
    </location>
</feature>
<dbReference type="EMBL" id="KZ451908">
    <property type="protein sequence ID" value="PKA63590.1"/>
    <property type="molecule type" value="Genomic_DNA"/>
</dbReference>
<evidence type="ECO:0000256" key="3">
    <source>
        <dbReference type="ARBA" id="ARBA00022692"/>
    </source>
</evidence>
<evidence type="ECO:0000256" key="10">
    <source>
        <dbReference type="SAM" id="Phobius"/>
    </source>
</evidence>
<dbReference type="GO" id="GO:0005524">
    <property type="term" value="F:ATP binding"/>
    <property type="evidence" value="ECO:0007669"/>
    <property type="project" value="UniProtKB-KW"/>
</dbReference>
<name>A0A2I0B732_9ASPA</name>
<dbReference type="InterPro" id="IPR036640">
    <property type="entry name" value="ABC1_TM_sf"/>
</dbReference>
<sequence length="1178" mass="127252">MHADGVDRLLMAVGFLGCVGEGLSTPLKFLISGMTVNSIAGASPNFTDNVAGNAVKLLYLAAGSFIVAFLEGYCWTRTAQRQASRMRRRYLEAVLRQDVTYFDLKVASSTEVITSISADSLTIYDVICEKMPNLLMNFSSFFSSYAIAAILLWRLAVVCFPTVVLLLVPGLVYGQVLLGLSRRIQQEYNIAGVVAKEAVSSIRTVYSFAAEGKMTAAYSEALEASVRLGVRQGLAQGLAIGSNGVTYAIWALIAWYCSRLVMYHGAKGGTAQAAGVCIVAGGRAFCSGFYSMRYLGEAMAAAERIKGVIGRKPGIDSGSKEGVVMEEVKGEVEFREVNFAYPARPETGVLKRFSLKVTAGSTVALVGGSGSGKSTALALLQRLYDPASGLVMIDGVDLRKLRLKWVREQMGMVSQEPVLFATTIKENVVFGKEDATVEEVVAAAMAANAHDFISKLPDGYDTQVGEGGIQISGGEKQRVAIARAIIRSPKILLLDEATSAVDSHSERIVQDALDAVAVGRTTLIVAHRLSTIRNADTIAVVHDGQVVEFGTHKDLIRDANSHYSALVRLQESLPPPDPCDAAAAASFTRSSSSVPSFSRLLKMNAPKWRHMAIGCISAILSGAVQPLHSFAMGAMISVYFLTDHEEIKHKTRVYTLIIAFLALFSFLINTVQHYSFAVMGEHLTKRVRERMLSKMLTFEVGWFDEEENSSGAIYSRLAKDARVVRSLVGDRMALVIQTLSAIIIAFTTGLVIAWPLALVIISVQPLLIVCFYSQRVMLKKMSARANKAQSESSKLAAEAVANHRTITTFSSQSRILRLFEFAQAGPRREGIRHSWYAGAGLGTSQALNICSWALALWYGAFLISRGQISVKALLQDSFILISTSRVIADAGAMTTDITRGADTVASVFAILGRETLIAADDQEGHRPELLRGAIEFQRVDFAYPTRPAAIVLREFSLSLEAGKSTALVGPSGSGKSTVFGLIERFYDPLRGAIHIDGVDIRSYNLRSLRRLISLVGQEPTLFARTVRENIVYGADDGVSDAEVEAAARAANAHEFISGLSDGYQTSCGEFGAQLSGGQKQRIAIARAIVRKPAILLLDEATSALDSMSEQVVQEALDRMMVGRTSVVVAHRLSTVRNSDVIAVLEKGALVEKGSHAFLMAKGNKGKYYGLVSLQQGHL</sequence>
<dbReference type="Pfam" id="PF00005">
    <property type="entry name" value="ABC_tran"/>
    <property type="match status" value="2"/>
</dbReference>
<dbReference type="GO" id="GO:0140359">
    <property type="term" value="F:ABC-type transporter activity"/>
    <property type="evidence" value="ECO:0007669"/>
    <property type="project" value="InterPro"/>
</dbReference>
<dbReference type="PANTHER" id="PTHR45136">
    <property type="entry name" value="ABC TRANSPORTER DOMAIN-CONTAINING PROTEIN"/>
    <property type="match status" value="1"/>
</dbReference>
<evidence type="ECO:0000256" key="8">
    <source>
        <dbReference type="ARBA" id="ARBA00023136"/>
    </source>
</evidence>
<evidence type="ECO:0000256" key="5">
    <source>
        <dbReference type="ARBA" id="ARBA00022741"/>
    </source>
</evidence>
<keyword evidence="8 10" id="KW-0472">Membrane</keyword>
<dbReference type="InterPro" id="IPR011527">
    <property type="entry name" value="ABC1_TM_dom"/>
</dbReference>
<evidence type="ECO:0000256" key="2">
    <source>
        <dbReference type="ARBA" id="ARBA00022448"/>
    </source>
</evidence>
<organism evidence="13 14">
    <name type="scientific">Apostasia shenzhenica</name>
    <dbReference type="NCBI Taxonomy" id="1088818"/>
    <lineage>
        <taxon>Eukaryota</taxon>
        <taxon>Viridiplantae</taxon>
        <taxon>Streptophyta</taxon>
        <taxon>Embryophyta</taxon>
        <taxon>Tracheophyta</taxon>
        <taxon>Spermatophyta</taxon>
        <taxon>Magnoliopsida</taxon>
        <taxon>Liliopsida</taxon>
        <taxon>Asparagales</taxon>
        <taxon>Orchidaceae</taxon>
        <taxon>Apostasioideae</taxon>
        <taxon>Apostasia</taxon>
    </lineage>
</organism>
<dbReference type="Gene3D" id="3.40.50.300">
    <property type="entry name" value="P-loop containing nucleotide triphosphate hydrolases"/>
    <property type="match status" value="2"/>
</dbReference>
<evidence type="ECO:0000256" key="9">
    <source>
        <dbReference type="ARBA" id="ARBA00023180"/>
    </source>
</evidence>
<dbReference type="SMART" id="SM00382">
    <property type="entry name" value="AAA"/>
    <property type="match status" value="2"/>
</dbReference>
<dbReference type="InterPro" id="IPR027417">
    <property type="entry name" value="P-loop_NTPase"/>
</dbReference>
<dbReference type="SUPFAM" id="SSF52540">
    <property type="entry name" value="P-loop containing nucleoside triphosphate hydrolases"/>
    <property type="match status" value="2"/>
</dbReference>
<dbReference type="Gene3D" id="1.20.1560.10">
    <property type="entry name" value="ABC transporter type 1, transmembrane domain"/>
    <property type="match status" value="1"/>
</dbReference>
<dbReference type="Proteomes" id="UP000236161">
    <property type="component" value="Unassembled WGS sequence"/>
</dbReference>
<dbReference type="PROSITE" id="PS00211">
    <property type="entry name" value="ABC_TRANSPORTER_1"/>
    <property type="match status" value="2"/>
</dbReference>
<dbReference type="Pfam" id="PF00664">
    <property type="entry name" value="ABC_membrane"/>
    <property type="match status" value="2"/>
</dbReference>
<dbReference type="InterPro" id="IPR003593">
    <property type="entry name" value="AAA+_ATPase"/>
</dbReference>
<feature type="domain" description="ABC transmembrane type-1" evidence="12">
    <location>
        <begin position="12"/>
        <end position="274"/>
    </location>
</feature>
<dbReference type="InterPro" id="IPR003439">
    <property type="entry name" value="ABC_transporter-like_ATP-bd"/>
</dbReference>
<evidence type="ECO:0000313" key="13">
    <source>
        <dbReference type="EMBL" id="PKA63590.1"/>
    </source>
</evidence>
<keyword evidence="2" id="KW-0813">Transport</keyword>
<dbReference type="CDD" id="cd18578">
    <property type="entry name" value="ABC_6TM_Pgp_ABCB1_D2_like"/>
    <property type="match status" value="1"/>
</dbReference>
<dbReference type="AlphaFoldDB" id="A0A2I0B732"/>
<evidence type="ECO:0000256" key="7">
    <source>
        <dbReference type="ARBA" id="ARBA00022989"/>
    </source>
</evidence>
<reference evidence="13 14" key="1">
    <citation type="journal article" date="2017" name="Nature">
        <title>The Apostasia genome and the evolution of orchids.</title>
        <authorList>
            <person name="Zhang G.Q."/>
            <person name="Liu K.W."/>
            <person name="Li Z."/>
            <person name="Lohaus R."/>
            <person name="Hsiao Y.Y."/>
            <person name="Niu S.C."/>
            <person name="Wang J.Y."/>
            <person name="Lin Y.C."/>
            <person name="Xu Q."/>
            <person name="Chen L.J."/>
            <person name="Yoshida K."/>
            <person name="Fujiwara S."/>
            <person name="Wang Z.W."/>
            <person name="Zhang Y.Q."/>
            <person name="Mitsuda N."/>
            <person name="Wang M."/>
            <person name="Liu G.H."/>
            <person name="Pecoraro L."/>
            <person name="Huang H.X."/>
            <person name="Xiao X.J."/>
            <person name="Lin M."/>
            <person name="Wu X.Y."/>
            <person name="Wu W.L."/>
            <person name="Chen Y.Y."/>
            <person name="Chang S.B."/>
            <person name="Sakamoto S."/>
            <person name="Ohme-Takagi M."/>
            <person name="Yagi M."/>
            <person name="Zeng S.J."/>
            <person name="Shen C.Y."/>
            <person name="Yeh C.M."/>
            <person name="Luo Y.B."/>
            <person name="Tsai W.C."/>
            <person name="Van de Peer Y."/>
            <person name="Liu Z.J."/>
        </authorList>
    </citation>
    <scope>NUCLEOTIDE SEQUENCE [LARGE SCALE GENOMIC DNA]</scope>
    <source>
        <strain evidence="14">cv. Shenzhen</strain>
        <tissue evidence="13">Stem</tissue>
    </source>
</reference>